<dbReference type="PROSITE" id="PS51192">
    <property type="entry name" value="HELICASE_ATP_BIND_1"/>
    <property type="match status" value="1"/>
</dbReference>
<name>A0A660L221_9ACTN</name>
<evidence type="ECO:0000259" key="13">
    <source>
        <dbReference type="PROSITE" id="PS51192"/>
    </source>
</evidence>
<evidence type="ECO:0000313" key="14">
    <source>
        <dbReference type="EMBL" id="RKQ87977.1"/>
    </source>
</evidence>
<dbReference type="InterPro" id="IPR042115">
    <property type="entry name" value="PriA_3primeBD_sf"/>
</dbReference>
<dbReference type="GO" id="GO:0006310">
    <property type="term" value="P:DNA recombination"/>
    <property type="evidence" value="ECO:0007669"/>
    <property type="project" value="InterPro"/>
</dbReference>
<dbReference type="EC" id="5.6.2.4" evidence="12"/>
<dbReference type="Gene3D" id="3.40.1440.60">
    <property type="entry name" value="PriA, 3(prime) DNA-binding domain"/>
    <property type="match status" value="1"/>
</dbReference>
<proteinExistence type="inferred from homology"/>
<keyword evidence="7 12" id="KW-0862">Zinc</keyword>
<evidence type="ECO:0000256" key="4">
    <source>
        <dbReference type="ARBA" id="ARBA00022741"/>
    </source>
</evidence>
<comment type="similarity">
    <text evidence="12">Belongs to the helicase family. PriA subfamily.</text>
</comment>
<dbReference type="RefSeq" id="WP_121257084.1">
    <property type="nucleotide sequence ID" value="NZ_RBIL01000002.1"/>
</dbReference>
<evidence type="ECO:0000256" key="3">
    <source>
        <dbReference type="ARBA" id="ARBA00022723"/>
    </source>
</evidence>
<dbReference type="Pfam" id="PF00271">
    <property type="entry name" value="Helicase_C"/>
    <property type="match status" value="1"/>
</dbReference>
<dbReference type="InterPro" id="IPR041222">
    <property type="entry name" value="PriA_3primeBD"/>
</dbReference>
<keyword evidence="1 12" id="KW-0639">Primosome</keyword>
<dbReference type="InterPro" id="IPR014001">
    <property type="entry name" value="Helicase_ATP-bd"/>
</dbReference>
<dbReference type="PANTHER" id="PTHR30580">
    <property type="entry name" value="PRIMOSOMAL PROTEIN N"/>
    <property type="match status" value="1"/>
</dbReference>
<feature type="binding site" evidence="12">
    <location>
        <position position="441"/>
    </location>
    <ligand>
        <name>Zn(2+)</name>
        <dbReference type="ChEBI" id="CHEBI:29105"/>
        <label>2</label>
    </ligand>
</feature>
<keyword evidence="8 12" id="KW-0067">ATP-binding</keyword>
<dbReference type="GO" id="GO:0006270">
    <property type="term" value="P:DNA replication initiation"/>
    <property type="evidence" value="ECO:0007669"/>
    <property type="project" value="TreeGrafter"/>
</dbReference>
<dbReference type="Pfam" id="PF18319">
    <property type="entry name" value="Zn_ribbon_PriA"/>
    <property type="match status" value="1"/>
</dbReference>
<comment type="function">
    <text evidence="12">Initiates the restart of stalled replication forks, which reloads the replicative helicase on sites other than the origin of replication. Recognizes and binds to abandoned replication forks and remodels them to uncover a helicase loading site. Promotes assembly of the primosome at these replication forks.</text>
</comment>
<keyword evidence="2 12" id="KW-0235">DNA replication</keyword>
<dbReference type="GO" id="GO:0016787">
    <property type="term" value="F:hydrolase activity"/>
    <property type="evidence" value="ECO:0007669"/>
    <property type="project" value="UniProtKB-KW"/>
</dbReference>
<dbReference type="Pfam" id="PF18074">
    <property type="entry name" value="PriA_C"/>
    <property type="match status" value="1"/>
</dbReference>
<feature type="binding site" evidence="12">
    <location>
        <position position="438"/>
    </location>
    <ligand>
        <name>Zn(2+)</name>
        <dbReference type="ChEBI" id="CHEBI:29105"/>
        <label>2</label>
    </ligand>
</feature>
<dbReference type="GO" id="GO:0006302">
    <property type="term" value="P:double-strand break repair"/>
    <property type="evidence" value="ECO:0007669"/>
    <property type="project" value="InterPro"/>
</dbReference>
<comment type="catalytic activity">
    <reaction evidence="12">
        <text>Couples ATP hydrolysis with the unwinding of duplex DNA by translocating in the 3'-5' direction.</text>
        <dbReference type="EC" id="5.6.2.4"/>
    </reaction>
</comment>
<organism evidence="14 15">
    <name type="scientific">Solirubrobacter pauli</name>
    <dbReference type="NCBI Taxonomy" id="166793"/>
    <lineage>
        <taxon>Bacteria</taxon>
        <taxon>Bacillati</taxon>
        <taxon>Actinomycetota</taxon>
        <taxon>Thermoleophilia</taxon>
        <taxon>Solirubrobacterales</taxon>
        <taxon>Solirubrobacteraceae</taxon>
        <taxon>Solirubrobacter</taxon>
    </lineage>
</organism>
<dbReference type="GO" id="GO:0043138">
    <property type="term" value="F:3'-5' DNA helicase activity"/>
    <property type="evidence" value="ECO:0007669"/>
    <property type="project" value="UniProtKB-EC"/>
</dbReference>
<reference evidence="14 15" key="1">
    <citation type="submission" date="2018-10" db="EMBL/GenBank/DDBJ databases">
        <title>Genomic Encyclopedia of Archaeal and Bacterial Type Strains, Phase II (KMG-II): from individual species to whole genera.</title>
        <authorList>
            <person name="Goeker M."/>
        </authorList>
    </citation>
    <scope>NUCLEOTIDE SEQUENCE [LARGE SCALE GENOMIC DNA]</scope>
    <source>
        <strain evidence="14 15">DSM 14954</strain>
    </source>
</reference>
<evidence type="ECO:0000256" key="1">
    <source>
        <dbReference type="ARBA" id="ARBA00022515"/>
    </source>
</evidence>
<dbReference type="GO" id="GO:0003677">
    <property type="term" value="F:DNA binding"/>
    <property type="evidence" value="ECO:0007669"/>
    <property type="project" value="UniProtKB-UniRule"/>
</dbReference>
<dbReference type="HAMAP" id="MF_00983">
    <property type="entry name" value="PriA"/>
    <property type="match status" value="1"/>
</dbReference>
<dbReference type="InterPro" id="IPR005259">
    <property type="entry name" value="PriA"/>
</dbReference>
<keyword evidence="6 12" id="KW-0347">Helicase</keyword>
<dbReference type="Pfam" id="PF17764">
    <property type="entry name" value="PriA_3primeBD"/>
    <property type="match status" value="1"/>
</dbReference>
<evidence type="ECO:0000256" key="12">
    <source>
        <dbReference type="HAMAP-Rule" id="MF_00983"/>
    </source>
</evidence>
<comment type="catalytic activity">
    <reaction evidence="11 12">
        <text>ATP + H2O = ADP + phosphate + H(+)</text>
        <dbReference type="Rhea" id="RHEA:13065"/>
        <dbReference type="ChEBI" id="CHEBI:15377"/>
        <dbReference type="ChEBI" id="CHEBI:15378"/>
        <dbReference type="ChEBI" id="CHEBI:30616"/>
        <dbReference type="ChEBI" id="CHEBI:43474"/>
        <dbReference type="ChEBI" id="CHEBI:456216"/>
        <dbReference type="EC" id="5.6.2.4"/>
    </reaction>
</comment>
<evidence type="ECO:0000256" key="5">
    <source>
        <dbReference type="ARBA" id="ARBA00022801"/>
    </source>
</evidence>
<feature type="binding site" evidence="12">
    <location>
        <position position="432"/>
    </location>
    <ligand>
        <name>Zn(2+)</name>
        <dbReference type="ChEBI" id="CHEBI:29105"/>
        <label>1</label>
    </ligand>
</feature>
<evidence type="ECO:0000256" key="10">
    <source>
        <dbReference type="ARBA" id="ARBA00023235"/>
    </source>
</evidence>
<dbReference type="InterPro" id="IPR027417">
    <property type="entry name" value="P-loop_NTPase"/>
</dbReference>
<dbReference type="InterPro" id="IPR041236">
    <property type="entry name" value="PriA_C"/>
</dbReference>
<feature type="binding site" evidence="12">
    <location>
        <position position="459"/>
    </location>
    <ligand>
        <name>Zn(2+)</name>
        <dbReference type="ChEBI" id="CHEBI:29105"/>
        <label>2</label>
    </ligand>
</feature>
<feature type="binding site" evidence="12">
    <location>
        <position position="469"/>
    </location>
    <ligand>
        <name>Zn(2+)</name>
        <dbReference type="ChEBI" id="CHEBI:29105"/>
        <label>1</label>
    </ligand>
</feature>
<dbReference type="OrthoDB" id="3177118at2"/>
<dbReference type="Pfam" id="PF00270">
    <property type="entry name" value="DEAD"/>
    <property type="match status" value="1"/>
</dbReference>
<comment type="subunit">
    <text evidence="12">Component of the replication restart primosome.</text>
</comment>
<dbReference type="AlphaFoldDB" id="A0A660L221"/>
<dbReference type="GO" id="GO:0008270">
    <property type="term" value="F:zinc ion binding"/>
    <property type="evidence" value="ECO:0007669"/>
    <property type="project" value="UniProtKB-UniRule"/>
</dbReference>
<dbReference type="GO" id="GO:1990077">
    <property type="term" value="C:primosome complex"/>
    <property type="evidence" value="ECO:0007669"/>
    <property type="project" value="UniProtKB-UniRule"/>
</dbReference>
<dbReference type="SMART" id="SM00490">
    <property type="entry name" value="HELICc"/>
    <property type="match status" value="1"/>
</dbReference>
<dbReference type="GO" id="GO:0005524">
    <property type="term" value="F:ATP binding"/>
    <property type="evidence" value="ECO:0007669"/>
    <property type="project" value="UniProtKB-UniRule"/>
</dbReference>
<dbReference type="PANTHER" id="PTHR30580:SF0">
    <property type="entry name" value="PRIMOSOMAL PROTEIN N"/>
    <property type="match status" value="1"/>
</dbReference>
<keyword evidence="3 12" id="KW-0479">Metal-binding</keyword>
<comment type="cofactor">
    <cofactor evidence="12">
        <name>Zn(2+)</name>
        <dbReference type="ChEBI" id="CHEBI:29105"/>
    </cofactor>
    <text evidence="12">Binds 2 zinc ions per subunit.</text>
</comment>
<evidence type="ECO:0000256" key="8">
    <source>
        <dbReference type="ARBA" id="ARBA00022840"/>
    </source>
</evidence>
<keyword evidence="4 12" id="KW-0547">Nucleotide-binding</keyword>
<feature type="binding site" evidence="12">
    <location>
        <position position="429"/>
    </location>
    <ligand>
        <name>Zn(2+)</name>
        <dbReference type="ChEBI" id="CHEBI:29105"/>
        <label>1</label>
    </ligand>
</feature>
<feature type="binding site" evidence="12">
    <location>
        <position position="472"/>
    </location>
    <ligand>
        <name>Zn(2+)</name>
        <dbReference type="ChEBI" id="CHEBI:29105"/>
        <label>1</label>
    </ligand>
</feature>
<protein>
    <recommendedName>
        <fullName evidence="12">Replication restart protein PriA</fullName>
    </recommendedName>
    <alternativeName>
        <fullName evidence="12">ATP-dependent DNA helicase PriA</fullName>
        <ecNumber evidence="12">5.6.2.4</ecNumber>
    </alternativeName>
    <alternativeName>
        <fullName evidence="12">DNA 3'-5' helicase PriA</fullName>
    </alternativeName>
</protein>
<evidence type="ECO:0000256" key="7">
    <source>
        <dbReference type="ARBA" id="ARBA00022833"/>
    </source>
</evidence>
<keyword evidence="5 12" id="KW-0378">Hydrolase</keyword>
<keyword evidence="15" id="KW-1185">Reference proteome</keyword>
<dbReference type="SMART" id="SM00487">
    <property type="entry name" value="DEXDc"/>
    <property type="match status" value="1"/>
</dbReference>
<dbReference type="SUPFAM" id="SSF52540">
    <property type="entry name" value="P-loop containing nucleoside triphosphate hydrolases"/>
    <property type="match status" value="2"/>
</dbReference>
<keyword evidence="9 12" id="KW-0238">DNA-binding</keyword>
<accession>A0A660L221</accession>
<feature type="binding site" evidence="12">
    <location>
        <position position="456"/>
    </location>
    <ligand>
        <name>Zn(2+)</name>
        <dbReference type="ChEBI" id="CHEBI:29105"/>
        <label>2</label>
    </ligand>
</feature>
<dbReference type="FunFam" id="3.40.50.300:FF:000489">
    <property type="entry name" value="Primosome assembly protein PriA"/>
    <property type="match status" value="1"/>
</dbReference>
<dbReference type="Proteomes" id="UP000278962">
    <property type="component" value="Unassembled WGS sequence"/>
</dbReference>
<keyword evidence="10 12" id="KW-0413">Isomerase</keyword>
<dbReference type="GO" id="GO:0006269">
    <property type="term" value="P:DNA replication, synthesis of primer"/>
    <property type="evidence" value="ECO:0007669"/>
    <property type="project" value="UniProtKB-KW"/>
</dbReference>
<comment type="caution">
    <text evidence="14">The sequence shown here is derived from an EMBL/GenBank/DDBJ whole genome shotgun (WGS) entry which is preliminary data.</text>
</comment>
<evidence type="ECO:0000313" key="15">
    <source>
        <dbReference type="Proteomes" id="UP000278962"/>
    </source>
</evidence>
<evidence type="ECO:0000256" key="2">
    <source>
        <dbReference type="ARBA" id="ARBA00022705"/>
    </source>
</evidence>
<feature type="domain" description="Helicase ATP-binding" evidence="13">
    <location>
        <begin position="181"/>
        <end position="347"/>
    </location>
</feature>
<gene>
    <name evidence="12" type="primary">priA</name>
    <name evidence="14" type="ORF">C8N24_6012</name>
</gene>
<evidence type="ECO:0000256" key="9">
    <source>
        <dbReference type="ARBA" id="ARBA00023125"/>
    </source>
</evidence>
<dbReference type="NCBIfam" id="TIGR00595">
    <property type="entry name" value="priA"/>
    <property type="match status" value="1"/>
</dbReference>
<dbReference type="EMBL" id="RBIL01000002">
    <property type="protein sequence ID" value="RKQ87977.1"/>
    <property type="molecule type" value="Genomic_DNA"/>
</dbReference>
<dbReference type="InterPro" id="IPR011545">
    <property type="entry name" value="DEAD/DEAH_box_helicase_dom"/>
</dbReference>
<evidence type="ECO:0000256" key="11">
    <source>
        <dbReference type="ARBA" id="ARBA00048988"/>
    </source>
</evidence>
<dbReference type="InterPro" id="IPR040498">
    <property type="entry name" value="PriA_CRR"/>
</dbReference>
<dbReference type="InterPro" id="IPR001650">
    <property type="entry name" value="Helicase_C-like"/>
</dbReference>
<evidence type="ECO:0000256" key="6">
    <source>
        <dbReference type="ARBA" id="ARBA00022806"/>
    </source>
</evidence>
<sequence>MIARVEPLTTTRRLSGPFDYAADGLALQPGSIVRIPFGHQQLDGVVVSLAETTDVPAEKLVAPTSTREDTVPPDLVDLALWMAEEYCSTPARALAIVTPPPGKAKTFFYAEPTGETGKLTDKQRELMERLPGPAGKDLAALRRLEARGLVTIGERTERRTPRTNVTEDRTHDLTAAQQQALDAIDAGGSHLLHGVTGSGKTEVYLRAAQAALARGEGVIVLVPEIALTPQTVARFQARFGDTVALLHSALSEGERYDEWRRLRTGEARIAVGPRSAVFAPIENLGLIVVDEEHDASYKQDGDPRYDARHVAAFRAYQSGARLVAGSATPRPETVHTMHSLRLPARVETGAPRKPLVFADEPGAPGVIVGGARSAPAISARRPDGLPPVRILDMREAQHALHPETRRAILASRKSIVLLNRRGWSNFLSCKTCGKAWECPRCDVALVLHRAQHEIACHHCGHKEPVPKRCDACGSLAVARHGAGTERVEHELRQMLDVPIFRLDADTTQAKDAVPELLARFHAAPAGLLLGTQMVAKGHDFPDVTLGVVLDADSTLRFPDFRAEERTFALIAQLAGRAGRGPKGGRVLVQTRSPDAPSILAAANHDSDGFLREELARRRAHDYPPFADLIRVVTSATAPEPARAAAVAIAEQVKVPETELLGPAPLFRLRDRDRYQLVLKTHQRGAAIHAVGVAVEEAARTKAFKEVNFSVDVDPV</sequence>
<dbReference type="Gene3D" id="3.40.50.300">
    <property type="entry name" value="P-loop containing nucleotide triphosphate hydrolases"/>
    <property type="match status" value="2"/>
</dbReference>
<dbReference type="CDD" id="cd17929">
    <property type="entry name" value="DEXHc_priA"/>
    <property type="match status" value="1"/>
</dbReference>